<name>A0A7K4MIJ1_9ARCH</name>
<proteinExistence type="predicted"/>
<dbReference type="Proteomes" id="UP000563820">
    <property type="component" value="Unassembled WGS sequence"/>
</dbReference>
<dbReference type="EMBL" id="JACATE010000007">
    <property type="protein sequence ID" value="NWJ28765.1"/>
    <property type="molecule type" value="Genomic_DNA"/>
</dbReference>
<dbReference type="AlphaFoldDB" id="A0A7K4MIJ1"/>
<reference evidence="1 2" key="1">
    <citation type="journal article" date="2019" name="Environ. Microbiol.">
        <title>Genomics insights into ecotype formation of ammonia-oxidizing archaea in the deep ocean.</title>
        <authorList>
            <person name="Wang Y."/>
            <person name="Huang J.M."/>
            <person name="Cui G.J."/>
            <person name="Nunoura T."/>
            <person name="Takaki Y."/>
            <person name="Li W.L."/>
            <person name="Li J."/>
            <person name="Gao Z.M."/>
            <person name="Takai K."/>
            <person name="Zhang A.Q."/>
            <person name="Stepanauskas R."/>
        </authorList>
    </citation>
    <scope>NUCLEOTIDE SEQUENCE [LARGE SCALE GENOMIC DNA]</scope>
    <source>
        <strain evidence="1 2">T1L11</strain>
    </source>
</reference>
<sequence>MIIGKISENEKIVKFNVEIHCTNCGKKVPGGLKAGEKYSQTNSFKIELENFKKSYLCGICRDKKRVVKH</sequence>
<accession>A0A7K4MIJ1</accession>
<organism evidence="1 2">
    <name type="scientific">Marine Group I thaumarchaeote</name>
    <dbReference type="NCBI Taxonomy" id="2511932"/>
    <lineage>
        <taxon>Archaea</taxon>
        <taxon>Nitrososphaerota</taxon>
        <taxon>Marine Group I</taxon>
    </lineage>
</organism>
<evidence type="ECO:0000313" key="2">
    <source>
        <dbReference type="Proteomes" id="UP000563820"/>
    </source>
</evidence>
<evidence type="ECO:0000313" key="1">
    <source>
        <dbReference type="EMBL" id="NWJ28765.1"/>
    </source>
</evidence>
<comment type="caution">
    <text evidence="1">The sequence shown here is derived from an EMBL/GenBank/DDBJ whole genome shotgun (WGS) entry which is preliminary data.</text>
</comment>
<protein>
    <submittedName>
        <fullName evidence="1">Uncharacterized protein</fullName>
    </submittedName>
</protein>
<gene>
    <name evidence="1" type="ORF">HX848_05195</name>
</gene>